<sequence>MVTDNIDVADGLVNGTIATVVGIDSTGPYVHTILVKFDSDRVGKQAIAESQYKQAYPGAVPIKRQSVQFFTDRGRRSVQAQRAQFPLSLAWGCTIHKVQGKTLDTIVVSMESKGCFMPGQAYVALSRVKSLNGLYLLGFEASAIRVNPAVLSEMSRLKQELVLKAPLPSFTATRGTCLSIKLLNIRSYTEHLQDLKADRSTLPVDVFCFVETFLQKHQQIELFIPETRAFRAERIGRGGGVMNLAKQDVNPTDLHIAVQGLEHIATTVTKASTTVNIINIYRPPSLPEAVFIGKLQNLLHQLPWNIMTVILGDFNFDLLKCPPPQILPVMRQFGFSQQVQVPTTDYGTLLDHVYVRGHGQDSVQVSVQDTYYTDHDMVCVSLMLTHQTAS</sequence>
<protein>
    <submittedName>
        <fullName evidence="2">Uncharacterized protein LOC109465657</fullName>
    </submittedName>
</protein>
<reference evidence="2" key="1">
    <citation type="submission" date="2025-08" db="UniProtKB">
        <authorList>
            <consortium name="RefSeq"/>
        </authorList>
    </citation>
    <scope>IDENTIFICATION</scope>
    <source>
        <tissue evidence="2">Gonad</tissue>
    </source>
</reference>
<dbReference type="Gene3D" id="3.40.50.300">
    <property type="entry name" value="P-loop containing nucleotide triphosphate hydrolases"/>
    <property type="match status" value="1"/>
</dbReference>
<dbReference type="KEGG" id="bbel:109465657"/>
<dbReference type="SUPFAM" id="SSF52540">
    <property type="entry name" value="P-loop containing nucleoside triphosphate hydrolases"/>
    <property type="match status" value="1"/>
</dbReference>
<dbReference type="Gene3D" id="3.60.10.10">
    <property type="entry name" value="Endonuclease/exonuclease/phosphatase"/>
    <property type="match status" value="1"/>
</dbReference>
<dbReference type="InterPro" id="IPR027417">
    <property type="entry name" value="P-loop_NTPase"/>
</dbReference>
<organism evidence="1 2">
    <name type="scientific">Branchiostoma belcheri</name>
    <name type="common">Amphioxus</name>
    <dbReference type="NCBI Taxonomy" id="7741"/>
    <lineage>
        <taxon>Eukaryota</taxon>
        <taxon>Metazoa</taxon>
        <taxon>Chordata</taxon>
        <taxon>Cephalochordata</taxon>
        <taxon>Leptocardii</taxon>
        <taxon>Amphioxiformes</taxon>
        <taxon>Branchiostomatidae</taxon>
        <taxon>Branchiostoma</taxon>
    </lineage>
</organism>
<dbReference type="AlphaFoldDB" id="A0A6P4XPH9"/>
<accession>A0A6P4XPH9</accession>
<dbReference type="CDD" id="cd18809">
    <property type="entry name" value="SF1_C_RecD"/>
    <property type="match status" value="1"/>
</dbReference>
<keyword evidence="1" id="KW-1185">Reference proteome</keyword>
<dbReference type="InterPro" id="IPR036691">
    <property type="entry name" value="Endo/exonu/phosph_ase_sf"/>
</dbReference>
<dbReference type="RefSeq" id="XP_019618600.1">
    <property type="nucleotide sequence ID" value="XM_019763041.1"/>
</dbReference>
<proteinExistence type="predicted"/>
<evidence type="ECO:0000313" key="1">
    <source>
        <dbReference type="Proteomes" id="UP000515135"/>
    </source>
</evidence>
<evidence type="ECO:0000313" key="2">
    <source>
        <dbReference type="RefSeq" id="XP_019618600.1"/>
    </source>
</evidence>
<gene>
    <name evidence="2" type="primary">LOC109465657</name>
</gene>
<dbReference type="GeneID" id="109465657"/>
<dbReference type="Gene3D" id="2.30.30.940">
    <property type="match status" value="1"/>
</dbReference>
<dbReference type="SUPFAM" id="SSF56219">
    <property type="entry name" value="DNase I-like"/>
    <property type="match status" value="1"/>
</dbReference>
<dbReference type="OrthoDB" id="6152543at2759"/>
<name>A0A6P4XPH9_BRABE</name>
<dbReference type="PANTHER" id="PTHR47642">
    <property type="entry name" value="ATP-DEPENDENT DNA HELICASE"/>
    <property type="match status" value="1"/>
</dbReference>
<dbReference type="InterPro" id="IPR051055">
    <property type="entry name" value="PIF1_helicase"/>
</dbReference>
<dbReference type="Proteomes" id="UP000515135">
    <property type="component" value="Unplaced"/>
</dbReference>
<dbReference type="PANTHER" id="PTHR47642:SF8">
    <property type="entry name" value="ATP-DEPENDENT DNA HELICASE"/>
    <property type="match status" value="1"/>
</dbReference>